<proteinExistence type="predicted"/>
<dbReference type="RefSeq" id="WP_143648569.1">
    <property type="nucleotide sequence ID" value="NZ_JABJXA010000142.1"/>
</dbReference>
<feature type="chain" id="PRO_5025007983" description="ATP-binding protein" evidence="1">
    <location>
        <begin position="22"/>
        <end position="79"/>
    </location>
</feature>
<evidence type="ECO:0000313" key="3">
    <source>
        <dbReference type="Proteomes" id="UP000320857"/>
    </source>
</evidence>
<reference evidence="2 3" key="1">
    <citation type="submission" date="2019-10" db="EMBL/GenBank/DDBJ databases">
        <title>Streptomyces sp. nov., a novel actinobacterium isolated from alkaline environment.</title>
        <authorList>
            <person name="Golinska P."/>
        </authorList>
    </citation>
    <scope>NUCLEOTIDE SEQUENCE [LARGE SCALE GENOMIC DNA]</scope>
    <source>
        <strain evidence="2 3">OF1</strain>
    </source>
</reference>
<organism evidence="2 3">
    <name type="scientific">Streptomyces alkaliterrae</name>
    <dbReference type="NCBI Taxonomy" id="2213162"/>
    <lineage>
        <taxon>Bacteria</taxon>
        <taxon>Bacillati</taxon>
        <taxon>Actinomycetota</taxon>
        <taxon>Actinomycetes</taxon>
        <taxon>Kitasatosporales</taxon>
        <taxon>Streptomycetaceae</taxon>
        <taxon>Streptomyces</taxon>
    </lineage>
</organism>
<protein>
    <recommendedName>
        <fullName evidence="4">ATP-binding protein</fullName>
    </recommendedName>
</protein>
<accession>A0A5P0YSW0</accession>
<evidence type="ECO:0000313" key="2">
    <source>
        <dbReference type="EMBL" id="MQS02990.1"/>
    </source>
</evidence>
<gene>
    <name evidence="2" type="ORF">FNX44_014130</name>
</gene>
<comment type="caution">
    <text evidence="2">The sequence shown here is derived from an EMBL/GenBank/DDBJ whole genome shotgun (WGS) entry which is preliminary data.</text>
</comment>
<evidence type="ECO:0008006" key="4">
    <source>
        <dbReference type="Google" id="ProtNLM"/>
    </source>
</evidence>
<dbReference type="AlphaFoldDB" id="A0A5P0YSW0"/>
<sequence>MVAVAAASAAFAVGAGGAAQAADGERASGPAPGLADLAADGLATAGGTGLSGATRYGGGMVGGATGAVGGAAGAAGALG</sequence>
<feature type="signal peptide" evidence="1">
    <location>
        <begin position="1"/>
        <end position="21"/>
    </location>
</feature>
<dbReference type="EMBL" id="VJYK02000130">
    <property type="protein sequence ID" value="MQS02990.1"/>
    <property type="molecule type" value="Genomic_DNA"/>
</dbReference>
<keyword evidence="3" id="KW-1185">Reference proteome</keyword>
<name>A0A5P0YSW0_9ACTN</name>
<evidence type="ECO:0000256" key="1">
    <source>
        <dbReference type="SAM" id="SignalP"/>
    </source>
</evidence>
<keyword evidence="1" id="KW-0732">Signal</keyword>
<dbReference type="Proteomes" id="UP000320857">
    <property type="component" value="Unassembled WGS sequence"/>
</dbReference>